<organism evidence="1 2">
    <name type="scientific">Microvirga lotononidis</name>
    <dbReference type="NCBI Taxonomy" id="864069"/>
    <lineage>
        <taxon>Bacteria</taxon>
        <taxon>Pseudomonadati</taxon>
        <taxon>Pseudomonadota</taxon>
        <taxon>Alphaproteobacteria</taxon>
        <taxon>Hyphomicrobiales</taxon>
        <taxon>Methylobacteriaceae</taxon>
        <taxon>Microvirga</taxon>
    </lineage>
</organism>
<keyword evidence="2" id="KW-1185">Reference proteome</keyword>
<dbReference type="PATRIC" id="fig|864069.3.peg.6377"/>
<dbReference type="OrthoDB" id="6878627at2"/>
<evidence type="ECO:0000313" key="2">
    <source>
        <dbReference type="Proteomes" id="UP000003947"/>
    </source>
</evidence>
<evidence type="ECO:0008006" key="3">
    <source>
        <dbReference type="Google" id="ProtNLM"/>
    </source>
</evidence>
<sequence>MDDSDQLDSDQLGEKGENRFREMCADAKLVCNASNRDRTGWDFIVEFPFSKPEGQHTLDKRSTPISCHIQMKTMWETSESFKMRLSSAERLAKELKPSFVYVLKIDEKLQPVEAYLIHVLGDNLGTILKRLRAEQSKGELAINQKTISMTAHSAGERLEPTGAALRQALERLCGPDIQVYVEEKKRQIKGLGYEPFSYEAKVNMLVSSKGEFVDAFLGLREIEVTDFRMFETRFGIKLPINDGEITRGVLRIEPTPADQCKITVRGTGITPPAVFQGEALFPGIPALELDFLKAIIRSEFFTLTFEGKKMTFANNAEAINSKAYTLDEWAAYFRLATILASGRGTMAIKPTKGSEFTFPIEAKIEEAVPGEGAYFQDVVDRLSGLLVLAGAPTSGRFTFEHLAEQAEHIKYAGRLLGGATDLDPITFMAGPVEGAELPERVQCLYCNVIELGDSVVAYSAVTEMVTSVEDGRIRWTSSKMEPNRVQALSGNPADFQEFVEKAKAETGLTSTITLAIQHPE</sequence>
<name>I4YMN4_9HYPH</name>
<protein>
    <recommendedName>
        <fullName evidence="3">DUF4365 domain-containing protein</fullName>
    </recommendedName>
</protein>
<dbReference type="HOGENOM" id="CLU_523549_0_0_5"/>
<proteinExistence type="predicted"/>
<dbReference type="EMBL" id="JH660647">
    <property type="protein sequence ID" value="EIM25226.1"/>
    <property type="molecule type" value="Genomic_DNA"/>
</dbReference>
<dbReference type="STRING" id="864069.MicloDRAFT_00059480"/>
<gene>
    <name evidence="1" type="ORF">MicloDRAFT_00059480</name>
</gene>
<dbReference type="RefSeq" id="WP_009493534.1">
    <property type="nucleotide sequence ID" value="NZ_CP141048.1"/>
</dbReference>
<dbReference type="eggNOG" id="ENOG5032R4Z">
    <property type="taxonomic scope" value="Bacteria"/>
</dbReference>
<reference evidence="1 2" key="1">
    <citation type="submission" date="2012-02" db="EMBL/GenBank/DDBJ databases">
        <title>Improved High-Quality Draft sequence of Microvirga sp. WSM3557.</title>
        <authorList>
            <consortium name="US DOE Joint Genome Institute"/>
            <person name="Lucas S."/>
            <person name="Han J."/>
            <person name="Lapidus A."/>
            <person name="Cheng J.-F."/>
            <person name="Goodwin L."/>
            <person name="Pitluck S."/>
            <person name="Peters L."/>
            <person name="Zhang X."/>
            <person name="Detter J.C."/>
            <person name="Han C."/>
            <person name="Tapia R."/>
            <person name="Land M."/>
            <person name="Hauser L."/>
            <person name="Kyrpides N."/>
            <person name="Ivanova N."/>
            <person name="Pagani I."/>
            <person name="Brau L."/>
            <person name="Yates R."/>
            <person name="O'Hara G."/>
            <person name="Rui T."/>
            <person name="Howieson J."/>
            <person name="Reeve W."/>
            <person name="Woyke T."/>
        </authorList>
    </citation>
    <scope>NUCLEOTIDE SEQUENCE [LARGE SCALE GENOMIC DNA]</scope>
    <source>
        <strain evidence="1 2">WSM3557</strain>
    </source>
</reference>
<accession>I4YMN4</accession>
<dbReference type="Proteomes" id="UP000003947">
    <property type="component" value="Unassembled WGS sequence"/>
</dbReference>
<dbReference type="AlphaFoldDB" id="I4YMN4"/>
<evidence type="ECO:0000313" key="1">
    <source>
        <dbReference type="EMBL" id="EIM25226.1"/>
    </source>
</evidence>